<name>A0A812WXI4_SYMPI</name>
<keyword evidence="1" id="KW-0862">Zinc</keyword>
<keyword evidence="1" id="KW-0479">Metal-binding</keyword>
<reference evidence="4" key="1">
    <citation type="submission" date="2021-02" db="EMBL/GenBank/DDBJ databases">
        <authorList>
            <person name="Dougan E. K."/>
            <person name="Rhodes N."/>
            <person name="Thang M."/>
            <person name="Chan C."/>
        </authorList>
    </citation>
    <scope>NUCLEOTIDE SEQUENCE</scope>
</reference>
<feature type="region of interest" description="Disordered" evidence="2">
    <location>
        <begin position="11"/>
        <end position="40"/>
    </location>
</feature>
<dbReference type="EMBL" id="CAJNIZ010044620">
    <property type="protein sequence ID" value="CAE7695720.1"/>
    <property type="molecule type" value="Genomic_DNA"/>
</dbReference>
<proteinExistence type="predicted"/>
<feature type="compositionally biased region" description="Basic residues" evidence="2">
    <location>
        <begin position="372"/>
        <end position="383"/>
    </location>
</feature>
<dbReference type="InterPro" id="IPR001878">
    <property type="entry name" value="Znf_CCHC"/>
</dbReference>
<dbReference type="GO" id="GO:0008270">
    <property type="term" value="F:zinc ion binding"/>
    <property type="evidence" value="ECO:0007669"/>
    <property type="project" value="UniProtKB-KW"/>
</dbReference>
<gene>
    <name evidence="4" type="ORF">SPIL2461_LOCUS19514</name>
</gene>
<feature type="region of interest" description="Disordered" evidence="2">
    <location>
        <begin position="323"/>
        <end position="405"/>
    </location>
</feature>
<keyword evidence="5" id="KW-1185">Reference proteome</keyword>
<comment type="caution">
    <text evidence="4">The sequence shown here is derived from an EMBL/GenBank/DDBJ whole genome shotgun (WGS) entry which is preliminary data.</text>
</comment>
<evidence type="ECO:0000313" key="5">
    <source>
        <dbReference type="Proteomes" id="UP000649617"/>
    </source>
</evidence>
<dbReference type="OrthoDB" id="443183at2759"/>
<organism evidence="4 5">
    <name type="scientific">Symbiodinium pilosum</name>
    <name type="common">Dinoflagellate</name>
    <dbReference type="NCBI Taxonomy" id="2952"/>
    <lineage>
        <taxon>Eukaryota</taxon>
        <taxon>Sar</taxon>
        <taxon>Alveolata</taxon>
        <taxon>Dinophyceae</taxon>
        <taxon>Suessiales</taxon>
        <taxon>Symbiodiniaceae</taxon>
        <taxon>Symbiodinium</taxon>
    </lineage>
</organism>
<dbReference type="PROSITE" id="PS50158">
    <property type="entry name" value="ZF_CCHC"/>
    <property type="match status" value="1"/>
</dbReference>
<accession>A0A812WXI4</accession>
<evidence type="ECO:0000313" key="4">
    <source>
        <dbReference type="EMBL" id="CAE7695720.1"/>
    </source>
</evidence>
<evidence type="ECO:0000256" key="2">
    <source>
        <dbReference type="SAM" id="MobiDB-lite"/>
    </source>
</evidence>
<feature type="region of interest" description="Disordered" evidence="2">
    <location>
        <begin position="1074"/>
        <end position="1101"/>
    </location>
</feature>
<protein>
    <recommendedName>
        <fullName evidence="3">CCHC-type domain-containing protein</fullName>
    </recommendedName>
</protein>
<feature type="compositionally biased region" description="Acidic residues" evidence="2">
    <location>
        <begin position="1075"/>
        <end position="1101"/>
    </location>
</feature>
<dbReference type="Proteomes" id="UP000649617">
    <property type="component" value="Unassembled WGS sequence"/>
</dbReference>
<feature type="compositionally biased region" description="Basic and acidic residues" evidence="2">
    <location>
        <begin position="323"/>
        <end position="371"/>
    </location>
</feature>
<sequence>MLQQNQMLVQTMLHRMDAEDRRRAEEEKRRKDEETAAKKAAEAVTTVLLDPFAGPETGSSSSGAVPTYTGTVVFSGNRAEKYLPPRPPLQHGAMGKSRMKEVEEWHRFVEVYSSWLALIDEAYVNEFRLALRHPHEIVQAKLAKDVAARSAKLFYYLGQSLAKWERGLELLRSVSKRQDMSAAGYEVVRTIHMNYSIVSRMEAVHVRDQALALHKHCNHLRKPLEIIRHLEDELAKAESKLGNFPDLRLSPADKCTLLLQAISSEARQYVVLRGKTSTWDDLTASLKFFEEQLRLCEVPGHTRAASEVLCDYCGKKGHKKENCWQKKKDEKGSPSKGGKGEKGKGKKGEKGKGGDTPRGGKGDKGKGEQPKGKGKKKKKKGQRVRSAGETSESEAESSAPGTPKKATAMALRVRFDPCENGELSGVGRVLRDSEPEPAVTSSVFVSQDTNFLGTIGSLCSSEDVKRVCAIHEVEARDVWLVDSGATCHIIATDFLGGFRVVKRRERPVTLYNASGGEIKVHGIVDIEFHFGNLCLVLEEVLVADVGFNAISPWAAAEKGIPFSVGDCAAEKYGNDPGKPVEVKRKGFRRPFMKALLMNRLTLLEDYPPLCTLLKEYGFQHTLRTAYPDLLEEPLERVYLELIADNGMSGSFWAVISYLESSRQVRDVQAYVGGHSLNIEVVPGPPSVTENVLRGGHFVPRPVLVDKPMDECALFLLNSSNGEALWDRGYRMVDFISAYQQSSNIETLSAAVIGVYGGANHASQNCKVFWFFEGSYPTSYQAYAWKRMSSSRPTAKTEYSECSGSSGGHARYFGDANYVGKGDGNFKGDCFHSLAGICKDQHAASCGYPGYSEVYIGTIDSGRSWPSESSKCARGSFIKGSAVYSEYDGCGTAAAGTPMDITPATPAEALPSDPISEGGTAAAGTSGEMRDFTHDLAGCGLCVSRAIIDVVPGYRPQAKGRIERQVAVTKQSFWAMWLDLEKQVGQKVPLGGLLWQTALLYCCRVNNLWCSSPEDGTTPLDRVHEAIVNRPMLKGSGVLERDDYVYEGDNISAIAEFNPLAVDVSDPEAPILFEPLEPDPSEAPAVEDEGEAEPELVADEEMPMADAAELPPDLDEYEPSEGNVGDVETEGELDAAIRHMTEQGLNSLCAGPDLRVRGANTEVASSFEMPFGKSRVRCVVPKRAVSETSGEVLEPSLLQQSMELELKELESFKVGEVVSEREARSEAKKCGRRVLSCRWVNTVKRPGFSQILDPTIFRRKGKKGLLIVLFYVDDLLIWAEDSSDARRVFEDLQKRYKLKKTGELFEKQPGEVSFLGRRIFRRRKGDNRVYFGLDSKYLESCCEEYNISKSSAKLPPLERRYAELLKKVGNEAELCALTEIAKEGVTNPADALTKSPTPENLVSLYEACGLVEEPQEWSKYLEESDEPSVAFPKKVTFKEPNTNDTLCYEVEGYEDFEIPSSWREAGVKLVAGKAKFVVFELCCEAESALALACEGKRDVMSVATTMNT</sequence>
<keyword evidence="1" id="KW-0863">Zinc-finger</keyword>
<dbReference type="GO" id="GO:0003676">
    <property type="term" value="F:nucleic acid binding"/>
    <property type="evidence" value="ECO:0007669"/>
    <property type="project" value="InterPro"/>
</dbReference>
<feature type="domain" description="CCHC-type" evidence="3">
    <location>
        <begin position="310"/>
        <end position="323"/>
    </location>
</feature>
<feature type="compositionally biased region" description="Basic and acidic residues" evidence="2">
    <location>
        <begin position="14"/>
        <end position="40"/>
    </location>
</feature>
<evidence type="ECO:0000256" key="1">
    <source>
        <dbReference type="PROSITE-ProRule" id="PRU00047"/>
    </source>
</evidence>
<evidence type="ECO:0000259" key="3">
    <source>
        <dbReference type="PROSITE" id="PS50158"/>
    </source>
</evidence>